<keyword evidence="10" id="KW-1185">Reference proteome</keyword>
<dbReference type="InterPro" id="IPR011995">
    <property type="entry name" value="OMPdecase_type-2"/>
</dbReference>
<evidence type="ECO:0000259" key="8">
    <source>
        <dbReference type="SMART" id="SM00934"/>
    </source>
</evidence>
<dbReference type="EMBL" id="LT985188">
    <property type="protein sequence ID" value="SPD86474.1"/>
    <property type="molecule type" value="Genomic_DNA"/>
</dbReference>
<evidence type="ECO:0000256" key="1">
    <source>
        <dbReference type="ARBA" id="ARBA00004861"/>
    </source>
</evidence>
<dbReference type="NCBIfam" id="TIGR02127">
    <property type="entry name" value="pyrF_sub2"/>
    <property type="match status" value="1"/>
</dbReference>
<dbReference type="Pfam" id="PF00215">
    <property type="entry name" value="OMPdecase"/>
    <property type="match status" value="1"/>
</dbReference>
<dbReference type="PANTHER" id="PTHR43375">
    <property type="entry name" value="OROTIDINE 5'-PHOSPHATE DECARBOXYLASE"/>
    <property type="match status" value="1"/>
</dbReference>
<name>A0A2N9JGE3_9ACTN</name>
<dbReference type="CDD" id="cd04725">
    <property type="entry name" value="OMP_decarboxylase_like"/>
    <property type="match status" value="1"/>
</dbReference>
<reference evidence="9 10" key="1">
    <citation type="submission" date="2018-02" db="EMBL/GenBank/DDBJ databases">
        <authorList>
            <person name="Cohen D.B."/>
            <person name="Kent A.D."/>
        </authorList>
    </citation>
    <scope>NUCLEOTIDE SEQUENCE [LARGE SCALE GENOMIC DNA]</scope>
    <source>
        <strain evidence="9">1</strain>
    </source>
</reference>
<dbReference type="KEGG" id="mgg:MPLG2_1438"/>
<evidence type="ECO:0000313" key="10">
    <source>
        <dbReference type="Proteomes" id="UP000238164"/>
    </source>
</evidence>
<evidence type="ECO:0000256" key="5">
    <source>
        <dbReference type="ARBA" id="ARBA00023239"/>
    </source>
</evidence>
<proteinExistence type="inferred from homology"/>
<dbReference type="AlphaFoldDB" id="A0A2N9JGE3"/>
<dbReference type="RefSeq" id="WP_105185444.1">
    <property type="nucleotide sequence ID" value="NZ_BAAAGO010000033.1"/>
</dbReference>
<keyword evidence="4" id="KW-0665">Pyrimidine biosynthesis</keyword>
<dbReference type="SMART" id="SM00934">
    <property type="entry name" value="OMPdecase"/>
    <property type="match status" value="1"/>
</dbReference>
<keyword evidence="5 9" id="KW-0456">Lyase</keyword>
<evidence type="ECO:0000256" key="2">
    <source>
        <dbReference type="ARBA" id="ARBA00008847"/>
    </source>
</evidence>
<evidence type="ECO:0000313" key="9">
    <source>
        <dbReference type="EMBL" id="SPD86474.1"/>
    </source>
</evidence>
<comment type="catalytic activity">
    <reaction evidence="6">
        <text>orotidine 5'-phosphate + H(+) = UMP + CO2</text>
        <dbReference type="Rhea" id="RHEA:11596"/>
        <dbReference type="ChEBI" id="CHEBI:15378"/>
        <dbReference type="ChEBI" id="CHEBI:16526"/>
        <dbReference type="ChEBI" id="CHEBI:57538"/>
        <dbReference type="ChEBI" id="CHEBI:57865"/>
        <dbReference type="EC" id="4.1.1.23"/>
    </reaction>
</comment>
<dbReference type="Proteomes" id="UP000238164">
    <property type="component" value="Chromosome 1"/>
</dbReference>
<feature type="domain" description="Orotidine 5'-phosphate decarboxylase" evidence="8">
    <location>
        <begin position="17"/>
        <end position="263"/>
    </location>
</feature>
<accession>A0A2N9JGE3</accession>
<comment type="pathway">
    <text evidence="1">Pyrimidine metabolism; UMP biosynthesis via de novo pathway; UMP from orotate: step 2/2.</text>
</comment>
<dbReference type="PANTHER" id="PTHR43375:SF1">
    <property type="entry name" value="OROTIDINE 5'-PHOSPHATE DECARBOXYLASE"/>
    <property type="match status" value="1"/>
</dbReference>
<dbReference type="GO" id="GO:0004590">
    <property type="term" value="F:orotidine-5'-phosphate decarboxylase activity"/>
    <property type="evidence" value="ECO:0007669"/>
    <property type="project" value="UniProtKB-UniRule"/>
</dbReference>
<dbReference type="EC" id="4.1.1.23" evidence="7"/>
<evidence type="ECO:0000256" key="6">
    <source>
        <dbReference type="ARBA" id="ARBA00049157"/>
    </source>
</evidence>
<dbReference type="GO" id="GO:0044205">
    <property type="term" value="P:'de novo' UMP biosynthetic process"/>
    <property type="evidence" value="ECO:0007669"/>
    <property type="project" value="UniProtKB-UniPathway"/>
</dbReference>
<evidence type="ECO:0000256" key="7">
    <source>
        <dbReference type="NCBIfam" id="TIGR02127"/>
    </source>
</evidence>
<comment type="similarity">
    <text evidence="2">Belongs to the OMP decarboxylase family. Type 2 subfamily.</text>
</comment>
<evidence type="ECO:0000256" key="3">
    <source>
        <dbReference type="ARBA" id="ARBA00022793"/>
    </source>
</evidence>
<dbReference type="InterPro" id="IPR013785">
    <property type="entry name" value="Aldolase_TIM"/>
</dbReference>
<sequence>MTTYWQRLADRTNQRGTLCVGIDPHPGLLKAWGLDVNAAGLETFARRVVEVLGERVAVFKPQSAFFEAHGSAGVAVLERVLADIAGAGALSLLDVKRGDIGSTMAAYADAYLADGSPLAADAITVSPYLGFGSLQPAFDRAHATGRGVYVLARTSNPEGHEVQLALGEDREGSVAQEIIDAAARANRESGRHAIGLVVGGTHDDLGCDLSEFNASILVPGIGFQGGRIDDLPEIFGSAVELTLPSVSRDVIAAGPAAAALHERVDRLLVAPL</sequence>
<organism evidence="9 10">
    <name type="scientific">Micropruina glycogenica</name>
    <dbReference type="NCBI Taxonomy" id="75385"/>
    <lineage>
        <taxon>Bacteria</taxon>
        <taxon>Bacillati</taxon>
        <taxon>Actinomycetota</taxon>
        <taxon>Actinomycetes</taxon>
        <taxon>Propionibacteriales</taxon>
        <taxon>Nocardioidaceae</taxon>
        <taxon>Micropruina</taxon>
    </lineage>
</organism>
<dbReference type="UniPathway" id="UPA00070">
    <property type="reaction ID" value="UER00120"/>
</dbReference>
<protein>
    <recommendedName>
        <fullName evidence="7">Orotidine-5'-phosphate decarboxylase</fullName>
        <ecNumber evidence="7">4.1.1.23</ecNumber>
    </recommendedName>
</protein>
<dbReference type="Gene3D" id="3.20.20.70">
    <property type="entry name" value="Aldolase class I"/>
    <property type="match status" value="1"/>
</dbReference>
<dbReference type="InterPro" id="IPR001754">
    <property type="entry name" value="OMPdeCOase_dom"/>
</dbReference>
<dbReference type="InterPro" id="IPR011060">
    <property type="entry name" value="RibuloseP-bd_barrel"/>
</dbReference>
<evidence type="ECO:0000256" key="4">
    <source>
        <dbReference type="ARBA" id="ARBA00022975"/>
    </source>
</evidence>
<dbReference type="OrthoDB" id="9808470at2"/>
<dbReference type="SUPFAM" id="SSF51366">
    <property type="entry name" value="Ribulose-phoshate binding barrel"/>
    <property type="match status" value="1"/>
</dbReference>
<gene>
    <name evidence="9" type="primary">pyrF</name>
    <name evidence="9" type="ORF">MPLG2_1438</name>
</gene>
<dbReference type="GO" id="GO:0006207">
    <property type="term" value="P:'de novo' pyrimidine nucleobase biosynthetic process"/>
    <property type="evidence" value="ECO:0007669"/>
    <property type="project" value="InterPro"/>
</dbReference>
<keyword evidence="3" id="KW-0210">Decarboxylase</keyword>